<sequence length="304" mass="32043">MVNAAGARIRSRRSFDDWTLMSTPSFPPGSEQPERRETGDSGGQPSGNPSEQGPGAAGRPAPRYGQYAPGHEGQQPPQYGQPQFGQPPYGQQPPQYGQPPYGQQPPQYGQQPPQYGQGQYSQPAYPPPYGTTAGFGAPSPQQQRSAVRSASVLLFATAAVELVIAVLATIVALAIPADALRELYDQASGSSSGMSFAQFRQFISGFVWFALACVVVNAAVLVVCGIFLPKGRRWARTTGTIFLCLTIGSVFSGGLFALVTIALAVAAIVALFRSPVTAFLAAQNQFANPYSGPKGPSLGNPYGQ</sequence>
<dbReference type="EMBL" id="BAAAQW010000008">
    <property type="protein sequence ID" value="GAA2201933.1"/>
    <property type="molecule type" value="Genomic_DNA"/>
</dbReference>
<keyword evidence="2" id="KW-0812">Transmembrane</keyword>
<evidence type="ECO:0000313" key="3">
    <source>
        <dbReference type="EMBL" id="GAA2201933.1"/>
    </source>
</evidence>
<evidence type="ECO:0000313" key="4">
    <source>
        <dbReference type="Proteomes" id="UP001500432"/>
    </source>
</evidence>
<organism evidence="3 4">
    <name type="scientific">Sinomonas flava</name>
    <dbReference type="NCBI Taxonomy" id="496857"/>
    <lineage>
        <taxon>Bacteria</taxon>
        <taxon>Bacillati</taxon>
        <taxon>Actinomycetota</taxon>
        <taxon>Actinomycetes</taxon>
        <taxon>Micrococcales</taxon>
        <taxon>Micrococcaceae</taxon>
        <taxon>Sinomonas</taxon>
    </lineage>
</organism>
<keyword evidence="2" id="KW-0472">Membrane</keyword>
<protein>
    <submittedName>
        <fullName evidence="3">Uncharacterized protein</fullName>
    </submittedName>
</protein>
<keyword evidence="2" id="KW-1133">Transmembrane helix</keyword>
<dbReference type="Proteomes" id="UP001500432">
    <property type="component" value="Unassembled WGS sequence"/>
</dbReference>
<evidence type="ECO:0000256" key="2">
    <source>
        <dbReference type="SAM" id="Phobius"/>
    </source>
</evidence>
<feature type="region of interest" description="Disordered" evidence="1">
    <location>
        <begin position="1"/>
        <end position="141"/>
    </location>
</feature>
<accession>A0ABN3BYB7</accession>
<feature type="transmembrane region" description="Helical" evidence="2">
    <location>
        <begin position="152"/>
        <end position="175"/>
    </location>
</feature>
<feature type="transmembrane region" description="Helical" evidence="2">
    <location>
        <begin position="206"/>
        <end position="228"/>
    </location>
</feature>
<reference evidence="3 4" key="1">
    <citation type="journal article" date="2019" name="Int. J. Syst. Evol. Microbiol.">
        <title>The Global Catalogue of Microorganisms (GCM) 10K type strain sequencing project: providing services to taxonomists for standard genome sequencing and annotation.</title>
        <authorList>
            <consortium name="The Broad Institute Genomics Platform"/>
            <consortium name="The Broad Institute Genome Sequencing Center for Infectious Disease"/>
            <person name="Wu L."/>
            <person name="Ma J."/>
        </authorList>
    </citation>
    <scope>NUCLEOTIDE SEQUENCE [LARGE SCALE GENOMIC DNA]</scope>
    <source>
        <strain evidence="3 4">JCM 16034</strain>
    </source>
</reference>
<gene>
    <name evidence="3" type="ORF">GCM10009849_28320</name>
</gene>
<keyword evidence="4" id="KW-1185">Reference proteome</keyword>
<comment type="caution">
    <text evidence="3">The sequence shown here is derived from an EMBL/GenBank/DDBJ whole genome shotgun (WGS) entry which is preliminary data.</text>
</comment>
<name>A0ABN3BYB7_9MICC</name>
<feature type="compositionally biased region" description="Low complexity" evidence="1">
    <location>
        <begin position="73"/>
        <end position="123"/>
    </location>
</feature>
<evidence type="ECO:0000256" key="1">
    <source>
        <dbReference type="SAM" id="MobiDB-lite"/>
    </source>
</evidence>
<proteinExistence type="predicted"/>
<feature type="transmembrane region" description="Helical" evidence="2">
    <location>
        <begin position="240"/>
        <end position="272"/>
    </location>
</feature>